<keyword evidence="4" id="KW-1185">Reference proteome</keyword>
<evidence type="ECO:0000313" key="3">
    <source>
        <dbReference type="EMBL" id="KAK2624868.1"/>
    </source>
</evidence>
<feature type="region of interest" description="Disordered" evidence="1">
    <location>
        <begin position="419"/>
        <end position="600"/>
    </location>
</feature>
<feature type="compositionally biased region" description="Pro residues" evidence="1">
    <location>
        <begin position="268"/>
        <end position="286"/>
    </location>
</feature>
<feature type="compositionally biased region" description="Low complexity" evidence="1">
    <location>
        <begin position="190"/>
        <end position="216"/>
    </location>
</feature>
<feature type="compositionally biased region" description="Polar residues" evidence="1">
    <location>
        <begin position="440"/>
        <end position="449"/>
    </location>
</feature>
<dbReference type="AlphaFoldDB" id="A0AAD9SXD7"/>
<comment type="caution">
    <text evidence="3">The sequence shown here is derived from an EMBL/GenBank/DDBJ whole genome shotgun (WGS) entry which is preliminary data.</text>
</comment>
<dbReference type="PANTHER" id="PTHR22949:SF0">
    <property type="entry name" value="RE27538P"/>
    <property type="match status" value="1"/>
</dbReference>
<dbReference type="EMBL" id="JAUBYV010000009">
    <property type="protein sequence ID" value="KAK2624868.1"/>
    <property type="molecule type" value="Genomic_DNA"/>
</dbReference>
<sequence length="808" mass="88699">MSGHHLSSMQQHHPHHAQQGPAPPHHLQQSRPSSIVHQHHQQQQQQQQQQQVPPQSQHSNPYPSSHGLPQYTQSAPGGGGQHPQELPYYTQPSHPSPYSTPSANGTYSSAAPETPDIMAAAQMSRPYPPISYHTPQSNSPASVASSSGHDQHRMYGAPASQLQQTPQMYYGGPQQQYPQLPPSAPTYAAHPQQHPQQQQQQQQQPPQQQQQQQHHPSMTSQPNLLMSHAPAQHQMPQHPTQHAQPGMTGSPRPKMEPLVPQISRPAAPLGPPPQQPPPPPQHPANGPPMNQNTVPGAGGSGVNPNAAPGPIPATTPLVVRQDNNGVQWIAFEYSRDRVKMEYTIRCDVESVNVDTLSPEFKTENCVYPRACCSKDQYRGNRLVYENECNTVGWALAELNPCLRGKRGLIQRAVDSWRNSNQDPRLRSRRVRRMAKINTRKAVQSTTTHSPHMAGPSGPTGMPPAGNMGPGAGGMGKPSLSGMGAAQLHHHHNHPDGSTGGGDDVDTDEYMDDEQHHHHHQAPPGAPHAPAPPHADARESHAFSGYAAAYPPHPSPGGAAAPPPLHSSTSSSSHGGAPQPISVRAHTTSHARPRGHDEMDEEERLNLFGDIPEAKKRKFILVDDPGKGGRVRVRVTLDTVVTDEIPDSFRKSNSVYPRSWFPTQMQSPPPSARGSRFFEEGDEDDTGAPDGRELGRARPGPGQGRQMVTIPLADGGEAEIAIPRMRKSWRMKEVKLNDLGYRMTWHQSRVFADKTVFLQKALDSYRNKVRGTMEQTGKDVATVAPHFETRVGKRRWNDRSKREQRNDEA</sequence>
<feature type="compositionally biased region" description="Low complexity" evidence="1">
    <location>
        <begin position="137"/>
        <end position="147"/>
    </location>
</feature>
<feature type="compositionally biased region" description="Low complexity" evidence="1">
    <location>
        <begin position="565"/>
        <end position="577"/>
    </location>
</feature>
<feature type="compositionally biased region" description="Acidic residues" evidence="1">
    <location>
        <begin position="502"/>
        <end position="511"/>
    </location>
</feature>
<reference evidence="3" key="1">
    <citation type="submission" date="2023-06" db="EMBL/GenBank/DDBJ databases">
        <title>Draft genome of Marssonina rosae.</title>
        <authorList>
            <person name="Cheng Q."/>
        </authorList>
    </citation>
    <scope>NUCLEOTIDE SEQUENCE</scope>
    <source>
        <strain evidence="3">R4</strain>
    </source>
</reference>
<dbReference type="PANTHER" id="PTHR22949">
    <property type="entry name" value="WHITE COLLAR 2 PROTEIN WC2"/>
    <property type="match status" value="1"/>
</dbReference>
<evidence type="ECO:0000256" key="1">
    <source>
        <dbReference type="SAM" id="MobiDB-lite"/>
    </source>
</evidence>
<feature type="domain" description="DUF8032" evidence="2">
    <location>
        <begin position="326"/>
        <end position="420"/>
    </location>
</feature>
<accession>A0AAD9SXD7</accession>
<name>A0AAD9SXD7_9HELO</name>
<feature type="region of interest" description="Disordered" evidence="1">
    <location>
        <begin position="126"/>
        <end position="315"/>
    </location>
</feature>
<feature type="compositionally biased region" description="Pro residues" evidence="1">
    <location>
        <begin position="523"/>
        <end position="532"/>
    </location>
</feature>
<feature type="region of interest" description="Disordered" evidence="1">
    <location>
        <begin position="659"/>
        <end position="705"/>
    </location>
</feature>
<feature type="region of interest" description="Disordered" evidence="1">
    <location>
        <begin position="1"/>
        <end position="111"/>
    </location>
</feature>
<organism evidence="3 4">
    <name type="scientific">Diplocarpon rosae</name>
    <dbReference type="NCBI Taxonomy" id="946125"/>
    <lineage>
        <taxon>Eukaryota</taxon>
        <taxon>Fungi</taxon>
        <taxon>Dikarya</taxon>
        <taxon>Ascomycota</taxon>
        <taxon>Pezizomycotina</taxon>
        <taxon>Leotiomycetes</taxon>
        <taxon>Helotiales</taxon>
        <taxon>Drepanopezizaceae</taxon>
        <taxon>Diplocarpon</taxon>
    </lineage>
</organism>
<feature type="compositionally biased region" description="Low complexity" evidence="1">
    <location>
        <begin position="696"/>
        <end position="705"/>
    </location>
</feature>
<feature type="compositionally biased region" description="Low complexity" evidence="1">
    <location>
        <begin position="163"/>
        <end position="178"/>
    </location>
</feature>
<gene>
    <name evidence="3" type="ORF">QTJ16_006061</name>
</gene>
<feature type="compositionally biased region" description="Polar residues" evidence="1">
    <location>
        <begin position="234"/>
        <end position="243"/>
    </location>
</feature>
<dbReference type="Proteomes" id="UP001285354">
    <property type="component" value="Unassembled WGS sequence"/>
</dbReference>
<feature type="compositionally biased region" description="Low complexity" evidence="1">
    <location>
        <begin position="41"/>
        <end position="59"/>
    </location>
</feature>
<feature type="compositionally biased region" description="Basic residues" evidence="1">
    <location>
        <begin position="426"/>
        <end position="438"/>
    </location>
</feature>
<proteinExistence type="predicted"/>
<dbReference type="Pfam" id="PF26087">
    <property type="entry name" value="DUF8032"/>
    <property type="match status" value="1"/>
</dbReference>
<evidence type="ECO:0000313" key="4">
    <source>
        <dbReference type="Proteomes" id="UP001285354"/>
    </source>
</evidence>
<evidence type="ECO:0000259" key="2">
    <source>
        <dbReference type="Pfam" id="PF26087"/>
    </source>
</evidence>
<dbReference type="InterPro" id="IPR058345">
    <property type="entry name" value="DUF8032"/>
</dbReference>
<feature type="compositionally biased region" description="Pro residues" evidence="1">
    <location>
        <begin position="550"/>
        <end position="564"/>
    </location>
</feature>
<protein>
    <recommendedName>
        <fullName evidence="2">DUF8032 domain-containing protein</fullName>
    </recommendedName>
</protein>
<feature type="compositionally biased region" description="Low complexity" evidence="1">
    <location>
        <begin position="17"/>
        <end position="29"/>
    </location>
</feature>
<feature type="compositionally biased region" description="Polar residues" evidence="1">
    <location>
        <begin position="90"/>
        <end position="111"/>
    </location>
</feature>